<feature type="compositionally biased region" description="Low complexity" evidence="7">
    <location>
        <begin position="589"/>
        <end position="617"/>
    </location>
</feature>
<dbReference type="FunFam" id="2.120.10.80:FF:000049">
    <property type="entry name" value="Cell polarity protein (Tea1)"/>
    <property type="match status" value="1"/>
</dbReference>
<dbReference type="GO" id="GO:0051285">
    <property type="term" value="C:cell cortex of cell tip"/>
    <property type="evidence" value="ECO:0007669"/>
    <property type="project" value="TreeGrafter"/>
</dbReference>
<feature type="coiled-coil region" evidence="6">
    <location>
        <begin position="934"/>
        <end position="1038"/>
    </location>
</feature>
<evidence type="ECO:0000256" key="7">
    <source>
        <dbReference type="SAM" id="MobiDB-lite"/>
    </source>
</evidence>
<dbReference type="GO" id="GO:0061245">
    <property type="term" value="P:establishment or maintenance of bipolar cell polarity"/>
    <property type="evidence" value="ECO:0007669"/>
    <property type="project" value="TreeGrafter"/>
</dbReference>
<evidence type="ECO:0000256" key="6">
    <source>
        <dbReference type="SAM" id="Coils"/>
    </source>
</evidence>
<evidence type="ECO:0000256" key="1">
    <source>
        <dbReference type="ARBA" id="ARBA00004496"/>
    </source>
</evidence>
<protein>
    <submittedName>
        <fullName evidence="8">RHTO0S08e06590g1_1</fullName>
    </submittedName>
</protein>
<dbReference type="InterPro" id="IPR006652">
    <property type="entry name" value="Kelch_1"/>
</dbReference>
<dbReference type="SUPFAM" id="SSF90257">
    <property type="entry name" value="Myosin rod fragments"/>
    <property type="match status" value="1"/>
</dbReference>
<evidence type="ECO:0000256" key="2">
    <source>
        <dbReference type="ARBA" id="ARBA00022441"/>
    </source>
</evidence>
<feature type="region of interest" description="Disordered" evidence="7">
    <location>
        <begin position="1229"/>
        <end position="1273"/>
    </location>
</feature>
<keyword evidence="5 6" id="KW-0175">Coiled coil</keyword>
<feature type="compositionally biased region" description="Low complexity" evidence="7">
    <location>
        <begin position="94"/>
        <end position="103"/>
    </location>
</feature>
<keyword evidence="4" id="KW-0677">Repeat</keyword>
<comment type="subcellular location">
    <subcellularLocation>
        <location evidence="1">Cytoplasm</location>
    </subcellularLocation>
</comment>
<feature type="region of interest" description="Disordered" evidence="7">
    <location>
        <begin position="1489"/>
        <end position="1534"/>
    </location>
</feature>
<dbReference type="PANTHER" id="PTHR23244:SF456">
    <property type="entry name" value="MULTIPLE EPIDERMAL GROWTH FACTOR-LIKE DOMAINS PROTEIN 8"/>
    <property type="match status" value="1"/>
</dbReference>
<proteinExistence type="predicted"/>
<dbReference type="Gene3D" id="2.120.10.80">
    <property type="entry name" value="Kelch-type beta propeller"/>
    <property type="match status" value="2"/>
</dbReference>
<sequence>MAIFKSKHKKNEGSASNRADATGQSPPVGPGGFEPPLRDSGLKGSVGRSGIPIPSAGGGSGMYSSTGSNGYAPPIGGASIIPPPIGYSKPSHVGPPSSAQQAPQPGPQPSSSHTVLYPWSQRRVNLLPAQLLPPPSPADSPSVPLTPLLGPLSPLPFPRYGHSVNPVAAATPTGDLYIFGGLVQNSVRNDLYLVQANSSPNLAPSGGKNNPYTPLNVGLIETRGEVPGPRVGHASVGVGNVLIVWGGDTKSRPEDKQDDGLYLLNLSTRDWTRVKTVGRAPEGRYGHAVAMVGSRFFVFGGQTDDGGFKNDLCWFDLQKLKQGQPSWSFIEYQPGQVVPPPRTGHTCVTFGDSLYIFGGTDGQYHYNDTWQFDLSTSTWTELACIGYIPVPREGHAATLVDDVMYVFGGRGVDGKDLDDLAAFKISNHRWFMFQNMGPAPTGRSGHAMATFQKKVLVIGGESYTSEKADDPSCVHVLDTTKIKYPPDSRPVPQSQPTQQPASAPPAQPPSQPSPPTAYPSQLPTSPTGASTGIPIVKRKSSIPVASANGSNGPPPTADELRTRAASPTGSTKRDLKSSLGAAAGGAAAGGIAAAMLNGSNGPSTASPPSAAAPQQNGRPTRPARPDDAEAFLAGRARSPTGSLRDREPRMRQASGGSATSGGPAASGTSPSLGAGGMASLTGAFGSPPSHPPHPSTPEQPASQANVPADAFYYRSPQQQQQSSSQVDEGAAREKDDKIAQLEKEKRWLVLEVQKAREHGFAAHDGGDGENEVLRDVGPGEETDNERRLKEALREMKRELATVKTSMAQQVAAVNDRFANSDRSRTAALQEASYYRAKLAALESGSPSDVAKLERDRTAELEKKLADAISARSALEAQVAKLEQDVSHHQTMRSSAEERHQAVLARANDAEQSHARVLGEFNGLQKQAHENDRSLADHIEKLAALQTTSRQLEGDNARLKEQVDTHESSIANWLATLEASEAALTAAQQRNDELSTLWDKATTELTQQQLRVAELEHQAEQLRIERDAALAKADDVERQHQSTRKAHDKVHALASGGLTQLLAAHRDGQAMRNVGSRNVDELPAAHADRLRAMEDQVASVQQLHFDAQSKHESLAAELAAAREREAGLTTQLSQLRMQLATVQAQHSHAMDDLGKQRSLVAQHESSARDISRARDAAEVKAGFLRSILADHGLAAPTADEIAARFPPMNGTESSEQLAQRVRELELEVESRQRQKQQLEERMREQEGEVSRLRDELDTSKGDVESEHKERADKTQEELVALQDRHKQLEATHLKAVQYVKGTEKMLRRMKEELTRYKERCEELESPQRQAELDGLRSQVHELRGLSESSSQETQELHQRLAALQAKYQQTVRQHEEQSHSKVSSLEAEVDKLHADLAKAQHDLEETLAVNASLNKELQSALKNPASPRIGSAAGFTGGSEDVARLHTELEQAQNKAEWLKRENASLEQRCRTAESKIAILLDHMEGVQSDHYEGSSNLDHDRSGEVDHHWQQDHLRQESSDAPSEYEAEQPQRRA</sequence>
<feature type="compositionally biased region" description="Basic and acidic residues" evidence="7">
    <location>
        <begin position="729"/>
        <end position="743"/>
    </location>
</feature>
<dbReference type="EMBL" id="LK052943">
    <property type="protein sequence ID" value="CDR43832.1"/>
    <property type="molecule type" value="Genomic_DNA"/>
</dbReference>
<feature type="compositionally biased region" description="Low complexity" evidence="7">
    <location>
        <begin position="653"/>
        <end position="672"/>
    </location>
</feature>
<evidence type="ECO:0000256" key="4">
    <source>
        <dbReference type="ARBA" id="ARBA00022737"/>
    </source>
</evidence>
<dbReference type="OrthoDB" id="45365at2759"/>
<organism evidence="8">
    <name type="scientific">Rhodotorula toruloides</name>
    <name type="common">Yeast</name>
    <name type="synonym">Rhodosporidium toruloides</name>
    <dbReference type="NCBI Taxonomy" id="5286"/>
    <lineage>
        <taxon>Eukaryota</taxon>
        <taxon>Fungi</taxon>
        <taxon>Dikarya</taxon>
        <taxon>Basidiomycota</taxon>
        <taxon>Pucciniomycotina</taxon>
        <taxon>Microbotryomycetes</taxon>
        <taxon>Sporidiobolales</taxon>
        <taxon>Sporidiobolaceae</taxon>
        <taxon>Rhodotorula</taxon>
    </lineage>
</organism>
<feature type="compositionally biased region" description="Pro residues" evidence="7">
    <location>
        <begin position="502"/>
        <end position="517"/>
    </location>
</feature>
<evidence type="ECO:0000256" key="3">
    <source>
        <dbReference type="ARBA" id="ARBA00022490"/>
    </source>
</evidence>
<reference evidence="8" key="1">
    <citation type="journal article" date="2014" name="Genome Announc.">
        <title>Draft genome sequence of Rhodosporidium toruloides CECT1137, an oleaginous yeast of biotechnological interest.</title>
        <authorList>
            <person name="Morin N."/>
            <person name="Calcas X."/>
            <person name="Devillers H."/>
            <person name="Durrens P."/>
            <person name="Sherman D.J."/>
            <person name="Nicaud J.-M."/>
            <person name="Neuveglise C."/>
        </authorList>
    </citation>
    <scope>NUCLEOTIDE SEQUENCE</scope>
    <source>
        <strain evidence="8">CECT1137</strain>
    </source>
</reference>
<keyword evidence="2" id="KW-0880">Kelch repeat</keyword>
<feature type="compositionally biased region" description="Pro residues" evidence="7">
    <location>
        <begin position="688"/>
        <end position="697"/>
    </location>
</feature>
<dbReference type="SMART" id="SM00612">
    <property type="entry name" value="Kelch"/>
    <property type="match status" value="2"/>
</dbReference>
<feature type="coiled-coil region" evidence="6">
    <location>
        <begin position="857"/>
        <end position="898"/>
    </location>
</feature>
<feature type="compositionally biased region" description="Low complexity" evidence="7">
    <location>
        <begin position="62"/>
        <end position="80"/>
    </location>
</feature>
<name>A0A061B1X5_RHOTO</name>
<feature type="compositionally biased region" description="Polar residues" evidence="7">
    <location>
        <begin position="13"/>
        <end position="25"/>
    </location>
</feature>
<dbReference type="PANTHER" id="PTHR23244">
    <property type="entry name" value="KELCH REPEAT DOMAIN"/>
    <property type="match status" value="1"/>
</dbReference>
<evidence type="ECO:0000313" key="8">
    <source>
        <dbReference type="EMBL" id="CDR43832.1"/>
    </source>
</evidence>
<feature type="compositionally biased region" description="Basic and acidic residues" evidence="7">
    <location>
        <begin position="1489"/>
        <end position="1518"/>
    </location>
</feature>
<evidence type="ECO:0000256" key="5">
    <source>
        <dbReference type="ARBA" id="ARBA00023054"/>
    </source>
</evidence>
<feature type="compositionally biased region" description="Low complexity" evidence="7">
    <location>
        <begin position="492"/>
        <end position="501"/>
    </location>
</feature>
<dbReference type="Pfam" id="PF24681">
    <property type="entry name" value="Kelch_KLHDC2_KLHL20_DRC7"/>
    <property type="match status" value="1"/>
</dbReference>
<feature type="region of interest" description="Disordered" evidence="7">
    <location>
        <begin position="482"/>
        <end position="743"/>
    </location>
</feature>
<feature type="region of interest" description="Disordered" evidence="7">
    <location>
        <begin position="1"/>
        <end position="114"/>
    </location>
</feature>
<feature type="coiled-coil region" evidence="6">
    <location>
        <begin position="1352"/>
        <end position="1475"/>
    </location>
</feature>
<feature type="region of interest" description="Disordered" evidence="7">
    <location>
        <begin position="759"/>
        <end position="786"/>
    </location>
</feature>
<accession>A0A061B1X5</accession>
<dbReference type="InterPro" id="IPR015915">
    <property type="entry name" value="Kelch-typ_b-propeller"/>
</dbReference>
<feature type="compositionally biased region" description="Basic residues" evidence="7">
    <location>
        <begin position="1"/>
        <end position="10"/>
    </location>
</feature>
<gene>
    <name evidence="8" type="ORF">RHTO0S_08e06590g</name>
</gene>
<dbReference type="Gene3D" id="1.10.287.1490">
    <property type="match status" value="1"/>
</dbReference>
<dbReference type="SUPFAM" id="SSF117281">
    <property type="entry name" value="Kelch motif"/>
    <property type="match status" value="1"/>
</dbReference>
<keyword evidence="3" id="KW-0963">Cytoplasm</keyword>
<feature type="compositionally biased region" description="Basic and acidic residues" evidence="7">
    <location>
        <begin position="759"/>
        <end position="774"/>
    </location>
</feature>